<feature type="transmembrane region" description="Helical" evidence="6">
    <location>
        <begin position="146"/>
        <end position="166"/>
    </location>
</feature>
<dbReference type="eggNOG" id="COG1280">
    <property type="taxonomic scope" value="Bacteria"/>
</dbReference>
<organism evidence="7 8">
    <name type="scientific">Pseudomonas rhizosphaerae</name>
    <dbReference type="NCBI Taxonomy" id="216142"/>
    <lineage>
        <taxon>Bacteria</taxon>
        <taxon>Pseudomonadati</taxon>
        <taxon>Pseudomonadota</taxon>
        <taxon>Gammaproteobacteria</taxon>
        <taxon>Pseudomonadales</taxon>
        <taxon>Pseudomonadaceae</taxon>
        <taxon>Pseudomonas</taxon>
    </lineage>
</organism>
<keyword evidence="3 6" id="KW-0812">Transmembrane</keyword>
<protein>
    <submittedName>
        <fullName evidence="7">Lysine transporter LysE</fullName>
    </submittedName>
</protein>
<evidence type="ECO:0000256" key="3">
    <source>
        <dbReference type="ARBA" id="ARBA00022692"/>
    </source>
</evidence>
<dbReference type="GO" id="GO:0005886">
    <property type="term" value="C:plasma membrane"/>
    <property type="evidence" value="ECO:0007669"/>
    <property type="project" value="UniProtKB-SubCell"/>
</dbReference>
<dbReference type="Proteomes" id="UP000029499">
    <property type="component" value="Chromosome"/>
</dbReference>
<evidence type="ECO:0000313" key="8">
    <source>
        <dbReference type="Proteomes" id="UP000029499"/>
    </source>
</evidence>
<dbReference type="RefSeq" id="WP_043191840.1">
    <property type="nucleotide sequence ID" value="NZ_CP009533.1"/>
</dbReference>
<dbReference type="KEGG" id="prh:LT40_15705"/>
<feature type="transmembrane region" description="Helical" evidence="6">
    <location>
        <begin position="73"/>
        <end position="91"/>
    </location>
</feature>
<dbReference type="InterPro" id="IPR001123">
    <property type="entry name" value="LeuE-type"/>
</dbReference>
<dbReference type="Pfam" id="PF01810">
    <property type="entry name" value="LysE"/>
    <property type="match status" value="1"/>
</dbReference>
<reference evidence="7 8" key="1">
    <citation type="journal article" date="2015" name="J. Biotechnol.">
        <title>Complete genome sequence of Pseudomonas rhizosphaerae IH5T (=DSM 16299T), a phosphate-solubilizing rhizobacterium for bacterial biofertilizer.</title>
        <authorList>
            <person name="Kwak Y."/>
            <person name="Jung B.K."/>
            <person name="Shin J.H."/>
        </authorList>
    </citation>
    <scope>NUCLEOTIDE SEQUENCE [LARGE SCALE GENOMIC DNA]</scope>
    <source>
        <strain evidence="7">DSM 16299</strain>
    </source>
</reference>
<name>A0A089YSY7_9PSED</name>
<feature type="transmembrane region" description="Helical" evidence="6">
    <location>
        <begin position="117"/>
        <end position="134"/>
    </location>
</feature>
<dbReference type="PANTHER" id="PTHR30086:SF20">
    <property type="entry name" value="ARGININE EXPORTER PROTEIN ARGO-RELATED"/>
    <property type="match status" value="1"/>
</dbReference>
<dbReference type="EMBL" id="CP009533">
    <property type="protein sequence ID" value="AIS18749.1"/>
    <property type="molecule type" value="Genomic_DNA"/>
</dbReference>
<dbReference type="STRING" id="216142.LT40_15705"/>
<keyword evidence="4 6" id="KW-1133">Transmembrane helix</keyword>
<dbReference type="PANTHER" id="PTHR30086">
    <property type="entry name" value="ARGININE EXPORTER PROTEIN ARGO"/>
    <property type="match status" value="1"/>
</dbReference>
<proteinExistence type="predicted"/>
<gene>
    <name evidence="7" type="ORF">LT40_15705</name>
</gene>
<dbReference type="OrthoDB" id="9804822at2"/>
<feature type="transmembrane region" description="Helical" evidence="6">
    <location>
        <begin position="186"/>
        <end position="204"/>
    </location>
</feature>
<dbReference type="AlphaFoldDB" id="A0A089YSY7"/>
<comment type="subcellular location">
    <subcellularLocation>
        <location evidence="1">Cell membrane</location>
        <topology evidence="1">Multi-pass membrane protein</topology>
    </subcellularLocation>
</comment>
<dbReference type="GO" id="GO:0015171">
    <property type="term" value="F:amino acid transmembrane transporter activity"/>
    <property type="evidence" value="ECO:0007669"/>
    <property type="project" value="TreeGrafter"/>
</dbReference>
<dbReference type="PIRSF" id="PIRSF006324">
    <property type="entry name" value="LeuE"/>
    <property type="match status" value="1"/>
</dbReference>
<accession>A0A089YSY7</accession>
<sequence>MDLTTLLLFIPACFALNMAPGPNNLLSINNAAHQGYRAACLAGFGRLVAFSVMIALAAMGLAAVLFASEWLFLAIKTVGALYLLWLAWSLWTGEPVDMAGDSTAGGTDLWRMLRREFLIAAGNPKAILIFTAFLPQFVDPQQPVGAQFAVLGALFLVLEWVAVALYAYLGVNLKRWLNTVQAKRRFNRACGGLLGLAGVGLLFARRGHA</sequence>
<evidence type="ECO:0000256" key="1">
    <source>
        <dbReference type="ARBA" id="ARBA00004651"/>
    </source>
</evidence>
<keyword evidence="5 6" id="KW-0472">Membrane</keyword>
<feature type="transmembrane region" description="Helical" evidence="6">
    <location>
        <begin position="47"/>
        <end position="66"/>
    </location>
</feature>
<dbReference type="HOGENOM" id="CLU_079569_2_1_6"/>
<evidence type="ECO:0000313" key="7">
    <source>
        <dbReference type="EMBL" id="AIS18749.1"/>
    </source>
</evidence>
<keyword evidence="8" id="KW-1185">Reference proteome</keyword>
<keyword evidence="2" id="KW-1003">Cell membrane</keyword>
<evidence type="ECO:0000256" key="5">
    <source>
        <dbReference type="ARBA" id="ARBA00023136"/>
    </source>
</evidence>
<evidence type="ECO:0000256" key="4">
    <source>
        <dbReference type="ARBA" id="ARBA00022989"/>
    </source>
</evidence>
<evidence type="ECO:0000256" key="6">
    <source>
        <dbReference type="SAM" id="Phobius"/>
    </source>
</evidence>
<evidence type="ECO:0000256" key="2">
    <source>
        <dbReference type="ARBA" id="ARBA00022475"/>
    </source>
</evidence>